<comment type="similarity">
    <text evidence="2">Belongs to the autoinducer-2 exporter (AI-2E) (TC 2.A.86) family.</text>
</comment>
<proteinExistence type="inferred from homology"/>
<feature type="transmembrane region" description="Helical" evidence="7">
    <location>
        <begin position="572"/>
        <end position="595"/>
    </location>
</feature>
<evidence type="ECO:0000256" key="4">
    <source>
        <dbReference type="ARBA" id="ARBA00022989"/>
    </source>
</evidence>
<keyword evidence="3 7" id="KW-0812">Transmembrane</keyword>
<accession>A0A5E4ERS7</accession>
<dbReference type="GO" id="GO:0016020">
    <property type="term" value="C:membrane"/>
    <property type="evidence" value="ECO:0007669"/>
    <property type="project" value="UniProtKB-SubCell"/>
</dbReference>
<protein>
    <submittedName>
        <fullName evidence="8">PREDICTED: transmembrane</fullName>
    </submittedName>
</protein>
<feature type="transmembrane region" description="Helical" evidence="7">
    <location>
        <begin position="493"/>
        <end position="516"/>
    </location>
</feature>
<feature type="transmembrane region" description="Helical" evidence="7">
    <location>
        <begin position="191"/>
        <end position="223"/>
    </location>
</feature>
<evidence type="ECO:0000313" key="9">
    <source>
        <dbReference type="Proteomes" id="UP000327085"/>
    </source>
</evidence>
<evidence type="ECO:0000256" key="6">
    <source>
        <dbReference type="SAM" id="MobiDB-lite"/>
    </source>
</evidence>
<feature type="transmembrane region" description="Helical" evidence="7">
    <location>
        <begin position="522"/>
        <end position="540"/>
    </location>
</feature>
<dbReference type="OMA" id="CANVLDH"/>
<evidence type="ECO:0000256" key="5">
    <source>
        <dbReference type="ARBA" id="ARBA00023136"/>
    </source>
</evidence>
<evidence type="ECO:0000256" key="2">
    <source>
        <dbReference type="ARBA" id="ARBA00009773"/>
    </source>
</evidence>
<dbReference type="InParanoid" id="A0A5E4ERS7"/>
<reference evidence="9" key="1">
    <citation type="journal article" date="2020" name="Plant J.">
        <title>Transposons played a major role in the diversification between the closely related almond and peach genomes: results from the almond genome sequence.</title>
        <authorList>
            <person name="Alioto T."/>
            <person name="Alexiou K.G."/>
            <person name="Bardil A."/>
            <person name="Barteri F."/>
            <person name="Castanera R."/>
            <person name="Cruz F."/>
            <person name="Dhingra A."/>
            <person name="Duval H."/>
            <person name="Fernandez I Marti A."/>
            <person name="Frias L."/>
            <person name="Galan B."/>
            <person name="Garcia J.L."/>
            <person name="Howad W."/>
            <person name="Gomez-Garrido J."/>
            <person name="Gut M."/>
            <person name="Julca I."/>
            <person name="Morata J."/>
            <person name="Puigdomenech P."/>
            <person name="Ribeca P."/>
            <person name="Rubio Cabetas M.J."/>
            <person name="Vlasova A."/>
            <person name="Wirthensohn M."/>
            <person name="Garcia-Mas J."/>
            <person name="Gabaldon T."/>
            <person name="Casacuberta J.M."/>
            <person name="Arus P."/>
        </authorList>
    </citation>
    <scope>NUCLEOTIDE SEQUENCE [LARGE SCALE GENOMIC DNA]</scope>
    <source>
        <strain evidence="9">cv. Texas</strain>
    </source>
</reference>
<name>A0A5E4ERS7_PRUDU</name>
<dbReference type="InterPro" id="IPR002549">
    <property type="entry name" value="AI-2E-like"/>
</dbReference>
<sequence>MSSNHPIITQNLLPPTKTNKHRRRRKRKNNHSNPDADPDPHSEPPPPPPPPEPEPEPEFQSPSSSSSPLPIDDPHVRIAMYVAMAHAGLAFSLALLYGVTKLLQGYWRPIHWAILCSMPLRELHTALVSFWSHSLNLGLFETLIALPIAALRATTASLFDSHTAIQCCLLRRRNKPRRRKRQFRFSKLVQWLISFALFVVVYESIGLVSVPAFALACFVAYALGFRSILIDPGVATTLSAISSVRRLKSKNNNDKSNNSSGSANLGGKFSRYITCLMLNRLKTTVAIGLIMVMIVGSVFGFVFFSYKIAMEGKGAVISLKAHLEEMNYNYAERVGFKRWMNENQIPELIDNYATNFYETVSQNIDSLAAHYNVTEVVDSVRHYLSTNHDHNPMSQSNKSEAVDFSSISRNGDYLNHQHEQMISNSNVHVQPNLSDKLHSIQSRVKNREWGVIYKDIDRVFREFRALIALIAREDLAEKTKSFLLQGLDVSRRVLASGTMVLAGGANLLFFMAVSLVSGAAGLFNFFFELTVFFWLLYYLITTDSGGVMDHVLGMLPLSKYTRVRCAQVLDHAVSSVLLAAAKVTFFQGCLTYLLFRFYRIHFLYMSTSLALMSAVLQITPAWLLSIPAALQLAMEARYIDAILLTVIHQILLEYGTTAIQDEIPGQNAYLTGLSILGGIALFPSMLEGAIMGPLLMTVMIAFKNLYVEFVLASGTREETSARSYN</sequence>
<feature type="compositionally biased region" description="Basic residues" evidence="6">
    <location>
        <begin position="18"/>
        <end position="30"/>
    </location>
</feature>
<keyword evidence="5 7" id="KW-0472">Membrane</keyword>
<organism evidence="8 9">
    <name type="scientific">Prunus dulcis</name>
    <name type="common">Almond</name>
    <name type="synonym">Amygdalus dulcis</name>
    <dbReference type="NCBI Taxonomy" id="3755"/>
    <lineage>
        <taxon>Eukaryota</taxon>
        <taxon>Viridiplantae</taxon>
        <taxon>Streptophyta</taxon>
        <taxon>Embryophyta</taxon>
        <taxon>Tracheophyta</taxon>
        <taxon>Spermatophyta</taxon>
        <taxon>Magnoliopsida</taxon>
        <taxon>eudicotyledons</taxon>
        <taxon>Gunneridae</taxon>
        <taxon>Pentapetalae</taxon>
        <taxon>rosids</taxon>
        <taxon>fabids</taxon>
        <taxon>Rosales</taxon>
        <taxon>Rosaceae</taxon>
        <taxon>Amygdaloideae</taxon>
        <taxon>Amygdaleae</taxon>
        <taxon>Prunus</taxon>
    </lineage>
</organism>
<dbReference type="Gramene" id="VVA17790">
    <property type="protein sequence ID" value="VVA17790"/>
    <property type="gene ID" value="Prudul26B029017"/>
</dbReference>
<dbReference type="EMBL" id="CABIKO010000026">
    <property type="protein sequence ID" value="VVA17790.1"/>
    <property type="molecule type" value="Genomic_DNA"/>
</dbReference>
<feature type="transmembrane region" description="Helical" evidence="7">
    <location>
        <begin position="285"/>
        <end position="304"/>
    </location>
</feature>
<dbReference type="PANTHER" id="PTHR21716">
    <property type="entry name" value="TRANSMEMBRANE PROTEIN"/>
    <property type="match status" value="1"/>
</dbReference>
<dbReference type="Proteomes" id="UP000327085">
    <property type="component" value="Chromosome 3"/>
</dbReference>
<evidence type="ECO:0000313" key="8">
    <source>
        <dbReference type="EMBL" id="VVA17790.1"/>
    </source>
</evidence>
<feature type="region of interest" description="Disordered" evidence="6">
    <location>
        <begin position="1"/>
        <end position="70"/>
    </location>
</feature>
<evidence type="ECO:0000256" key="3">
    <source>
        <dbReference type="ARBA" id="ARBA00022692"/>
    </source>
</evidence>
<feature type="transmembrane region" description="Helical" evidence="7">
    <location>
        <begin position="668"/>
        <end position="686"/>
    </location>
</feature>
<feature type="transmembrane region" description="Helical" evidence="7">
    <location>
        <begin position="601"/>
        <end position="626"/>
    </location>
</feature>
<evidence type="ECO:0000256" key="7">
    <source>
        <dbReference type="SAM" id="Phobius"/>
    </source>
</evidence>
<comment type="subcellular location">
    <subcellularLocation>
        <location evidence="1">Membrane</location>
        <topology evidence="1">Multi-pass membrane protein</topology>
    </subcellularLocation>
</comment>
<feature type="compositionally biased region" description="Polar residues" evidence="6">
    <location>
        <begin position="1"/>
        <end position="13"/>
    </location>
</feature>
<dbReference type="PANTHER" id="PTHR21716:SF4">
    <property type="entry name" value="TRANSMEMBRANE PROTEIN 245"/>
    <property type="match status" value="1"/>
</dbReference>
<keyword evidence="4 7" id="KW-1133">Transmembrane helix</keyword>
<feature type="compositionally biased region" description="Pro residues" evidence="6">
    <location>
        <begin position="43"/>
        <end position="52"/>
    </location>
</feature>
<feature type="transmembrane region" description="Helical" evidence="7">
    <location>
        <begin position="78"/>
        <end position="100"/>
    </location>
</feature>
<feature type="compositionally biased region" description="Low complexity" evidence="6">
    <location>
        <begin position="58"/>
        <end position="70"/>
    </location>
</feature>
<evidence type="ECO:0000256" key="1">
    <source>
        <dbReference type="ARBA" id="ARBA00004141"/>
    </source>
</evidence>
<gene>
    <name evidence="8" type="ORF">ALMOND_2B029017</name>
</gene>
<dbReference type="AlphaFoldDB" id="A0A5E4ERS7"/>